<comment type="pathway">
    <text evidence="3">Cofactor biosynthesis; riboflavin biosynthesis; riboflavin from 2-hydroxy-3-oxobutyl phosphate and 5-amino-6-(D-ribitylamino)uracil: step 2/2.</text>
</comment>
<dbReference type="PIRSF" id="PIRSF000498">
    <property type="entry name" value="Riboflavin_syn_A"/>
    <property type="match status" value="1"/>
</dbReference>
<keyword evidence="9" id="KW-0677">Repeat</keyword>
<dbReference type="SUPFAM" id="SSF63380">
    <property type="entry name" value="Riboflavin synthase domain-like"/>
    <property type="match status" value="2"/>
</dbReference>
<evidence type="ECO:0000256" key="9">
    <source>
        <dbReference type="ARBA" id="ARBA00022737"/>
    </source>
</evidence>
<dbReference type="FunFam" id="2.40.30.20:FF:000003">
    <property type="entry name" value="Riboflavin synthase, alpha subunit"/>
    <property type="match status" value="1"/>
</dbReference>
<evidence type="ECO:0000313" key="13">
    <source>
        <dbReference type="EMBL" id="GHE33387.1"/>
    </source>
</evidence>
<feature type="domain" description="Lumazine-binding" evidence="12">
    <location>
        <begin position="44"/>
        <end position="140"/>
    </location>
</feature>
<dbReference type="CDD" id="cd00402">
    <property type="entry name" value="Riboflavin_synthase_like"/>
    <property type="match status" value="1"/>
</dbReference>
<dbReference type="GO" id="GO:0004746">
    <property type="term" value="F:riboflavin synthase activity"/>
    <property type="evidence" value="ECO:0007669"/>
    <property type="project" value="UniProtKB-UniRule"/>
</dbReference>
<dbReference type="Proteomes" id="UP000636453">
    <property type="component" value="Unassembled WGS sequence"/>
</dbReference>
<feature type="repeat" description="Lumazine-binding" evidence="11">
    <location>
        <begin position="141"/>
        <end position="237"/>
    </location>
</feature>
<evidence type="ECO:0000256" key="1">
    <source>
        <dbReference type="ARBA" id="ARBA00000968"/>
    </source>
</evidence>
<evidence type="ECO:0000256" key="2">
    <source>
        <dbReference type="ARBA" id="ARBA00002803"/>
    </source>
</evidence>
<dbReference type="InterPro" id="IPR023366">
    <property type="entry name" value="ATP_synth_asu-like_sf"/>
</dbReference>
<evidence type="ECO:0000256" key="5">
    <source>
        <dbReference type="ARBA" id="ARBA00012827"/>
    </source>
</evidence>
<comment type="caution">
    <text evidence="13">The sequence shown here is derived from an EMBL/GenBank/DDBJ whole genome shotgun (WGS) entry which is preliminary data.</text>
</comment>
<evidence type="ECO:0000313" key="14">
    <source>
        <dbReference type="Proteomes" id="UP000636453"/>
    </source>
</evidence>
<keyword evidence="8" id="KW-0808">Transferase</keyword>
<evidence type="ECO:0000256" key="11">
    <source>
        <dbReference type="PROSITE-ProRule" id="PRU00524"/>
    </source>
</evidence>
<accession>A0A919DC26</accession>
<name>A0A919DC26_9GAMM</name>
<dbReference type="Pfam" id="PF00677">
    <property type="entry name" value="Lum_binding"/>
    <property type="match status" value="2"/>
</dbReference>
<evidence type="ECO:0000259" key="12">
    <source>
        <dbReference type="PROSITE" id="PS51177"/>
    </source>
</evidence>
<protein>
    <recommendedName>
        <fullName evidence="6 10">Riboflavin synthase</fullName>
        <ecNumber evidence="5 10">2.5.1.9</ecNumber>
    </recommendedName>
</protein>
<keyword evidence="14" id="KW-1185">Reference proteome</keyword>
<feature type="domain" description="Lumazine-binding" evidence="12">
    <location>
        <begin position="141"/>
        <end position="237"/>
    </location>
</feature>
<comment type="catalytic activity">
    <reaction evidence="1">
        <text>2 6,7-dimethyl-8-(1-D-ribityl)lumazine + H(+) = 5-amino-6-(D-ribitylamino)uracil + riboflavin</text>
        <dbReference type="Rhea" id="RHEA:20772"/>
        <dbReference type="ChEBI" id="CHEBI:15378"/>
        <dbReference type="ChEBI" id="CHEBI:15934"/>
        <dbReference type="ChEBI" id="CHEBI:57986"/>
        <dbReference type="ChEBI" id="CHEBI:58201"/>
        <dbReference type="EC" id="2.5.1.9"/>
    </reaction>
</comment>
<dbReference type="InterPro" id="IPR017938">
    <property type="entry name" value="Riboflavin_synthase-like_b-brl"/>
</dbReference>
<sequence>MVAAQAAARRCHARGRFSPTHREKRHAHRCLHQPCALRAGGALMFTGIVEGVGRLAAAEPRGGDVRLRIAVGTLPFADVRLGESIAVSGVCLTVVGFGADWFEADASTETLALTTLGALEPGAAVNLERAMRPTDRLGGHLVSGHVDGIGRVESIHDDARAQRWRFAAPPALLRYVAKKGSICVDGVSLTVNAVDAHGFEVALIPHTVAHTAFAETRVGDAVNLEVDLIARYVERLLASGEAATGSRG</sequence>
<evidence type="ECO:0000256" key="3">
    <source>
        <dbReference type="ARBA" id="ARBA00004887"/>
    </source>
</evidence>
<organism evidence="13 14">
    <name type="scientific">Vulcaniibacterium thermophilum</name>
    <dbReference type="NCBI Taxonomy" id="1169913"/>
    <lineage>
        <taxon>Bacteria</taxon>
        <taxon>Pseudomonadati</taxon>
        <taxon>Pseudomonadota</taxon>
        <taxon>Gammaproteobacteria</taxon>
        <taxon>Lysobacterales</taxon>
        <taxon>Lysobacteraceae</taxon>
        <taxon>Vulcaniibacterium</taxon>
    </lineage>
</organism>
<dbReference type="InterPro" id="IPR001783">
    <property type="entry name" value="Lumazine-bd"/>
</dbReference>
<dbReference type="AlphaFoldDB" id="A0A919DC26"/>
<dbReference type="InterPro" id="IPR026017">
    <property type="entry name" value="Lumazine-bd_dom"/>
</dbReference>
<evidence type="ECO:0000256" key="4">
    <source>
        <dbReference type="ARBA" id="ARBA00011233"/>
    </source>
</evidence>
<evidence type="ECO:0000256" key="7">
    <source>
        <dbReference type="ARBA" id="ARBA00022619"/>
    </source>
</evidence>
<reference evidence="13" key="1">
    <citation type="journal article" date="2014" name="Int. J. Syst. Evol. Microbiol.">
        <title>Complete genome sequence of Corynebacterium casei LMG S-19264T (=DSM 44701T), isolated from a smear-ripened cheese.</title>
        <authorList>
            <consortium name="US DOE Joint Genome Institute (JGI-PGF)"/>
            <person name="Walter F."/>
            <person name="Albersmeier A."/>
            <person name="Kalinowski J."/>
            <person name="Ruckert C."/>
        </authorList>
    </citation>
    <scope>NUCLEOTIDE SEQUENCE</scope>
    <source>
        <strain evidence="13">KCTC 32020</strain>
    </source>
</reference>
<dbReference type="PROSITE" id="PS51177">
    <property type="entry name" value="LUMAZINE_BIND"/>
    <property type="match status" value="2"/>
</dbReference>
<dbReference type="FunFam" id="2.40.30.20:FF:000004">
    <property type="entry name" value="Riboflavin synthase, alpha subunit"/>
    <property type="match status" value="1"/>
</dbReference>
<dbReference type="PANTHER" id="PTHR21098">
    <property type="entry name" value="RIBOFLAVIN SYNTHASE ALPHA CHAIN"/>
    <property type="match status" value="1"/>
</dbReference>
<evidence type="ECO:0000256" key="6">
    <source>
        <dbReference type="ARBA" id="ARBA00013950"/>
    </source>
</evidence>
<proteinExistence type="predicted"/>
<dbReference type="NCBIfam" id="NF009566">
    <property type="entry name" value="PRK13020.1"/>
    <property type="match status" value="1"/>
</dbReference>
<feature type="repeat" description="Lumazine-binding" evidence="11">
    <location>
        <begin position="44"/>
        <end position="140"/>
    </location>
</feature>
<dbReference type="EMBL" id="BNCF01000006">
    <property type="protein sequence ID" value="GHE33387.1"/>
    <property type="molecule type" value="Genomic_DNA"/>
</dbReference>
<dbReference type="NCBIfam" id="NF006767">
    <property type="entry name" value="PRK09289.1"/>
    <property type="match status" value="1"/>
</dbReference>
<dbReference type="GO" id="GO:0009231">
    <property type="term" value="P:riboflavin biosynthetic process"/>
    <property type="evidence" value="ECO:0007669"/>
    <property type="project" value="UniProtKB-KW"/>
</dbReference>
<comment type="function">
    <text evidence="2">Catalyzes the dismutation of two molecules of 6,7-dimethyl-8-ribityllumazine, resulting in the formation of riboflavin and 5-amino-6-(D-ribitylamino)uracil.</text>
</comment>
<dbReference type="Gene3D" id="2.40.30.20">
    <property type="match status" value="2"/>
</dbReference>
<reference evidence="13" key="2">
    <citation type="submission" date="2020-09" db="EMBL/GenBank/DDBJ databases">
        <authorList>
            <person name="Sun Q."/>
            <person name="Kim S."/>
        </authorList>
    </citation>
    <scope>NUCLEOTIDE SEQUENCE</scope>
    <source>
        <strain evidence="13">KCTC 32020</strain>
    </source>
</reference>
<evidence type="ECO:0000256" key="8">
    <source>
        <dbReference type="ARBA" id="ARBA00022679"/>
    </source>
</evidence>
<comment type="subunit">
    <text evidence="4">Homotrimer.</text>
</comment>
<evidence type="ECO:0000256" key="10">
    <source>
        <dbReference type="NCBIfam" id="TIGR00187"/>
    </source>
</evidence>
<gene>
    <name evidence="13" type="primary">ribE</name>
    <name evidence="13" type="ORF">GCM10007167_14390</name>
</gene>
<dbReference type="EC" id="2.5.1.9" evidence="5 10"/>
<keyword evidence="7" id="KW-0686">Riboflavin biosynthesis</keyword>
<dbReference type="PANTHER" id="PTHR21098:SF12">
    <property type="entry name" value="RIBOFLAVIN SYNTHASE"/>
    <property type="match status" value="1"/>
</dbReference>
<dbReference type="NCBIfam" id="TIGR00187">
    <property type="entry name" value="ribE"/>
    <property type="match status" value="1"/>
</dbReference>